<dbReference type="AlphaFoldDB" id="A0AAV7MUA0"/>
<gene>
    <name evidence="2" type="ORF">NDU88_002963</name>
</gene>
<dbReference type="Proteomes" id="UP001066276">
    <property type="component" value="Chromosome 9"/>
</dbReference>
<reference evidence="2" key="1">
    <citation type="journal article" date="2022" name="bioRxiv">
        <title>Sequencing and chromosome-scale assembly of the giantPleurodeles waltlgenome.</title>
        <authorList>
            <person name="Brown T."/>
            <person name="Elewa A."/>
            <person name="Iarovenko S."/>
            <person name="Subramanian E."/>
            <person name="Araus A.J."/>
            <person name="Petzold A."/>
            <person name="Susuki M."/>
            <person name="Suzuki K.-i.T."/>
            <person name="Hayashi T."/>
            <person name="Toyoda A."/>
            <person name="Oliveira C."/>
            <person name="Osipova E."/>
            <person name="Leigh N.D."/>
            <person name="Simon A."/>
            <person name="Yun M.H."/>
        </authorList>
    </citation>
    <scope>NUCLEOTIDE SEQUENCE</scope>
    <source>
        <strain evidence="2">20211129_DDA</strain>
        <tissue evidence="2">Liver</tissue>
    </source>
</reference>
<evidence type="ECO:0000256" key="1">
    <source>
        <dbReference type="SAM" id="MobiDB-lite"/>
    </source>
</evidence>
<feature type="compositionally biased region" description="Polar residues" evidence="1">
    <location>
        <begin position="1"/>
        <end position="13"/>
    </location>
</feature>
<dbReference type="EMBL" id="JANPWB010000013">
    <property type="protein sequence ID" value="KAJ1105558.1"/>
    <property type="molecule type" value="Genomic_DNA"/>
</dbReference>
<organism evidence="2 3">
    <name type="scientific">Pleurodeles waltl</name>
    <name type="common">Iberian ribbed newt</name>
    <dbReference type="NCBI Taxonomy" id="8319"/>
    <lineage>
        <taxon>Eukaryota</taxon>
        <taxon>Metazoa</taxon>
        <taxon>Chordata</taxon>
        <taxon>Craniata</taxon>
        <taxon>Vertebrata</taxon>
        <taxon>Euteleostomi</taxon>
        <taxon>Amphibia</taxon>
        <taxon>Batrachia</taxon>
        <taxon>Caudata</taxon>
        <taxon>Salamandroidea</taxon>
        <taxon>Salamandridae</taxon>
        <taxon>Pleurodelinae</taxon>
        <taxon>Pleurodeles</taxon>
    </lineage>
</organism>
<comment type="caution">
    <text evidence="2">The sequence shown here is derived from an EMBL/GenBank/DDBJ whole genome shotgun (WGS) entry which is preliminary data.</text>
</comment>
<evidence type="ECO:0000313" key="3">
    <source>
        <dbReference type="Proteomes" id="UP001066276"/>
    </source>
</evidence>
<sequence>MESRISGTCSENSGARGEAAAQIHPRPLLRTGGPLAIAHGWAHGRRPQMAPRSMLLRALCFTERIRCLPGPRILRFREAAERLPEAYAAPAEAEIRLGAWSFVLSRPFSSVAKPRPSFSLS</sequence>
<keyword evidence="3" id="KW-1185">Reference proteome</keyword>
<proteinExistence type="predicted"/>
<feature type="region of interest" description="Disordered" evidence="1">
    <location>
        <begin position="1"/>
        <end position="24"/>
    </location>
</feature>
<accession>A0AAV7MUA0</accession>
<protein>
    <submittedName>
        <fullName evidence="2">Uncharacterized protein</fullName>
    </submittedName>
</protein>
<evidence type="ECO:0000313" key="2">
    <source>
        <dbReference type="EMBL" id="KAJ1105558.1"/>
    </source>
</evidence>
<name>A0AAV7MUA0_PLEWA</name>